<feature type="region of interest" description="Disordered" evidence="1">
    <location>
        <begin position="60"/>
        <end position="125"/>
    </location>
</feature>
<dbReference type="STRING" id="909613.UO65_1757"/>
<feature type="compositionally biased region" description="Low complexity" evidence="1">
    <location>
        <begin position="99"/>
        <end position="125"/>
    </location>
</feature>
<name>W7IRE6_9PSEU</name>
<evidence type="ECO:0000313" key="2">
    <source>
        <dbReference type="EMBL" id="EWC62923.1"/>
    </source>
</evidence>
<evidence type="ECO:0000313" key="3">
    <source>
        <dbReference type="Proteomes" id="UP000019277"/>
    </source>
</evidence>
<reference evidence="2 3" key="1">
    <citation type="journal article" date="2014" name="Genome Announc.">
        <title>Draft Genome Sequence of the Antitrypanosomally Active Sponge-Associated Bacterium Actinokineospora sp. Strain EG49.</title>
        <authorList>
            <person name="Harjes J."/>
            <person name="Ryu T."/>
            <person name="Abdelmohsen U.R."/>
            <person name="Moitinho-Silva L."/>
            <person name="Horn H."/>
            <person name="Ravasi T."/>
            <person name="Hentschel U."/>
        </authorList>
    </citation>
    <scope>NUCLEOTIDE SEQUENCE [LARGE SCALE GENOMIC DNA]</scope>
    <source>
        <strain evidence="2 3">EG49</strain>
    </source>
</reference>
<organism evidence="2 3">
    <name type="scientific">Actinokineospora spheciospongiae</name>
    <dbReference type="NCBI Taxonomy" id="909613"/>
    <lineage>
        <taxon>Bacteria</taxon>
        <taxon>Bacillati</taxon>
        <taxon>Actinomycetota</taxon>
        <taxon>Actinomycetes</taxon>
        <taxon>Pseudonocardiales</taxon>
        <taxon>Pseudonocardiaceae</taxon>
        <taxon>Actinokineospora</taxon>
    </lineage>
</organism>
<gene>
    <name evidence="2" type="ORF">UO65_1757</name>
</gene>
<dbReference type="EMBL" id="AYXG01000065">
    <property type="protein sequence ID" value="EWC62923.1"/>
    <property type="molecule type" value="Genomic_DNA"/>
</dbReference>
<sequence length="125" mass="13768">MPWGFRQFPAQQSDFLFEETDLRCFRPTGALGPQVRRVSVLTIGVLWPTAGTIVLHVGTSSRTRTPTVPAITDKDRASGGRNLRVTPSQHPPDGRPDAAARPPTATVRRCTRPTARARPGTQRER</sequence>
<dbReference type="Proteomes" id="UP000019277">
    <property type="component" value="Unassembled WGS sequence"/>
</dbReference>
<evidence type="ECO:0000256" key="1">
    <source>
        <dbReference type="SAM" id="MobiDB-lite"/>
    </source>
</evidence>
<protein>
    <submittedName>
        <fullName evidence="2">Uncharacterized protein</fullName>
    </submittedName>
</protein>
<accession>W7IRE6</accession>
<dbReference type="AlphaFoldDB" id="W7IRE6"/>
<comment type="caution">
    <text evidence="2">The sequence shown here is derived from an EMBL/GenBank/DDBJ whole genome shotgun (WGS) entry which is preliminary data.</text>
</comment>
<proteinExistence type="predicted"/>
<keyword evidence="3" id="KW-1185">Reference proteome</keyword>